<dbReference type="InterPro" id="IPR011990">
    <property type="entry name" value="TPR-like_helical_dom_sf"/>
</dbReference>
<reference evidence="4" key="1">
    <citation type="submission" date="2017-04" db="EMBL/GenBank/DDBJ databases">
        <authorList>
            <person name="Varghese N."/>
            <person name="Submissions S."/>
        </authorList>
    </citation>
    <scope>NUCLEOTIDE SEQUENCE [LARGE SCALE GENOMIC DNA]</scope>
    <source>
        <strain evidence="4">Dd16</strain>
    </source>
</reference>
<organism evidence="3 4">
    <name type="scientific">Allosphingosinicella indica</name>
    <dbReference type="NCBI Taxonomy" id="941907"/>
    <lineage>
        <taxon>Bacteria</taxon>
        <taxon>Pseudomonadati</taxon>
        <taxon>Pseudomonadota</taxon>
        <taxon>Alphaproteobacteria</taxon>
        <taxon>Sphingomonadales</taxon>
        <taxon>Sphingomonadaceae</taxon>
        <taxon>Allosphingosinicella</taxon>
    </lineage>
</organism>
<dbReference type="SUPFAM" id="SSF48452">
    <property type="entry name" value="TPR-like"/>
    <property type="match status" value="1"/>
</dbReference>
<dbReference type="STRING" id="941907.SAMN06295910_2506"/>
<gene>
    <name evidence="3" type="ORF">SAMN06295910_2506</name>
</gene>
<dbReference type="EMBL" id="LT840185">
    <property type="protein sequence ID" value="SMF76834.1"/>
    <property type="molecule type" value="Genomic_DNA"/>
</dbReference>
<evidence type="ECO:0000313" key="3">
    <source>
        <dbReference type="EMBL" id="SMF76834.1"/>
    </source>
</evidence>
<keyword evidence="4" id="KW-1185">Reference proteome</keyword>
<feature type="chain" id="PRO_5012259489" evidence="2">
    <location>
        <begin position="22"/>
        <end position="403"/>
    </location>
</feature>
<keyword evidence="2" id="KW-0732">Signal</keyword>
<evidence type="ECO:0000313" key="4">
    <source>
        <dbReference type="Proteomes" id="UP000192934"/>
    </source>
</evidence>
<feature type="signal peptide" evidence="2">
    <location>
        <begin position="1"/>
        <end position="21"/>
    </location>
</feature>
<name>A0A1X7GYQ3_9SPHN</name>
<proteinExistence type="predicted"/>
<sequence>MKSVTRLALLLGAALSLPATAGAQATQLSKQERTALSAVQTAMQARDYATAAGAITTAKSQAQSAYGHYLASSYELQLAMQTNNRAMQATAIDAMISSGAAPASSMEELYKNKGALALAAGRLDQAEAAFGKWAELSPNNVDAMLALAEVKDDRKKVNESVTLIDRAIDARKAAGQPVPESWYKRGLKHAFDAKLAAPSLKFATGLVSAYPSPQNWRDALLVYRDIGQPDPQAKLDMMRLMRSSKALSGERDYLAMASLLSDEKLPAESHAVLQEGVSAKMVDAGKGEYKTLLANTDKRAAGDKKALAGLDKKAESGKDGQAALMAADNHFAFGDYAKAAEYYAMAKTKGGVDAGLVDTRLGMAQALGGQRAAAETTLRGVTGPRATLASYWLVWLANGGRTA</sequence>
<dbReference type="RefSeq" id="WP_157123825.1">
    <property type="nucleotide sequence ID" value="NZ_LT840185.1"/>
</dbReference>
<dbReference type="InterPro" id="IPR019734">
    <property type="entry name" value="TPR_rpt"/>
</dbReference>
<dbReference type="Pfam" id="PF14559">
    <property type="entry name" value="TPR_19"/>
    <property type="match status" value="1"/>
</dbReference>
<dbReference type="Gene3D" id="1.25.40.10">
    <property type="entry name" value="Tetratricopeptide repeat domain"/>
    <property type="match status" value="1"/>
</dbReference>
<feature type="repeat" description="TPR" evidence="1">
    <location>
        <begin position="107"/>
        <end position="140"/>
    </location>
</feature>
<evidence type="ECO:0000256" key="1">
    <source>
        <dbReference type="PROSITE-ProRule" id="PRU00339"/>
    </source>
</evidence>
<dbReference type="Proteomes" id="UP000192934">
    <property type="component" value="Chromosome I"/>
</dbReference>
<dbReference type="PROSITE" id="PS50005">
    <property type="entry name" value="TPR"/>
    <property type="match status" value="1"/>
</dbReference>
<dbReference type="OrthoDB" id="7325958at2"/>
<keyword evidence="1" id="KW-0802">TPR repeat</keyword>
<evidence type="ECO:0000256" key="2">
    <source>
        <dbReference type="SAM" id="SignalP"/>
    </source>
</evidence>
<dbReference type="AlphaFoldDB" id="A0A1X7GYQ3"/>
<protein>
    <submittedName>
        <fullName evidence="3">Uncharacterized protein</fullName>
    </submittedName>
</protein>
<accession>A0A1X7GYQ3</accession>